<proteinExistence type="predicted"/>
<accession>A0A1W1D266</accession>
<reference evidence="1" key="1">
    <citation type="submission" date="2016-10" db="EMBL/GenBank/DDBJ databases">
        <authorList>
            <person name="de Groot N.N."/>
        </authorList>
    </citation>
    <scope>NUCLEOTIDE SEQUENCE</scope>
</reference>
<organism evidence="1">
    <name type="scientific">hydrothermal vent metagenome</name>
    <dbReference type="NCBI Taxonomy" id="652676"/>
    <lineage>
        <taxon>unclassified sequences</taxon>
        <taxon>metagenomes</taxon>
        <taxon>ecological metagenomes</taxon>
    </lineage>
</organism>
<evidence type="ECO:0000313" key="1">
    <source>
        <dbReference type="EMBL" id="SFV74542.1"/>
    </source>
</evidence>
<name>A0A1W1D266_9ZZZZ</name>
<dbReference type="EMBL" id="FPHP01000002">
    <property type="protein sequence ID" value="SFV74542.1"/>
    <property type="molecule type" value="Genomic_DNA"/>
</dbReference>
<dbReference type="PROSITE" id="PS51257">
    <property type="entry name" value="PROKAR_LIPOPROTEIN"/>
    <property type="match status" value="1"/>
</dbReference>
<protein>
    <submittedName>
        <fullName evidence="1">Uncharacterized protein</fullName>
    </submittedName>
</protein>
<sequence>MKKLFGIVLIMISILFVGCGQTSTDSGNDTLNNGMANGTNSNEIMNGTMVNGDMMNGDPMALAGSGGDAGGDPMALANNNSFLGGDNTTSDNTGLHTRFQEVGKVFANINGQIFNYISALDNQNQIMISSYQFNPDMAQYIVQIVAYDIREDRLNPNAGYLMIQFAMPDIKIQNGAFPLLYPKSENGFVHITRSESFNDAFHMTGYIQDANITTENNQTIVMNANFDVTRVLKVTPPPQQQQQQQ</sequence>
<gene>
    <name evidence="1" type="ORF">MNB_SM-3-431</name>
</gene>
<dbReference type="AlphaFoldDB" id="A0A1W1D266"/>